<dbReference type="EMBL" id="PDJQ01000001">
    <property type="protein sequence ID" value="PFG74824.1"/>
    <property type="molecule type" value="Genomic_DNA"/>
</dbReference>
<keyword evidence="2" id="KW-1185">Reference proteome</keyword>
<protein>
    <recommendedName>
        <fullName evidence="3">Alpha/beta hydrolase</fullName>
    </recommendedName>
</protein>
<proteinExistence type="predicted"/>
<dbReference type="RefSeq" id="WP_098504179.1">
    <property type="nucleotide sequence ID" value="NZ_PDJQ01000001.1"/>
</dbReference>
<sequence>MTVFLQHNRVKLALHTLREGTGPRLLLLHALGERSPAAVPGGLAEWPGAVYALDFTGHGASTVPSGGGYTAEVLMGDADVALAAIGPATIVGRGLGGYIGLLLAGARPREVRGVAILDGPGLAGGGDWPGPSVVRGVPGAHAAPDPFALVELGSDLRPREYVRRFAELATAECPVPNPVAVCGRQRPAWLQAALEVPGIVEEELGAALRRFAAAG</sequence>
<evidence type="ECO:0000313" key="2">
    <source>
        <dbReference type="Proteomes" id="UP000223071"/>
    </source>
</evidence>
<evidence type="ECO:0008006" key="3">
    <source>
        <dbReference type="Google" id="ProtNLM"/>
    </source>
</evidence>
<reference evidence="1 2" key="1">
    <citation type="submission" date="2017-09" db="EMBL/GenBank/DDBJ databases">
        <title>Sequencing the genomes of two abundant thermophiles in Great Basin hot springs: Thermocrinis jamiesonii and novel Chloroflexi Thermoflexus hugenholtzii.</title>
        <authorList>
            <person name="Hedlund B."/>
        </authorList>
    </citation>
    <scope>NUCLEOTIDE SEQUENCE [LARGE SCALE GENOMIC DNA]</scope>
    <source>
        <strain evidence="1 2">G233</strain>
    </source>
</reference>
<name>A0A2A9HFN1_TEPT2</name>
<dbReference type="InterPro" id="IPR029058">
    <property type="entry name" value="AB_hydrolase_fold"/>
</dbReference>
<dbReference type="Proteomes" id="UP000223071">
    <property type="component" value="Unassembled WGS sequence"/>
</dbReference>
<comment type="caution">
    <text evidence="1">The sequence shown here is derived from an EMBL/GenBank/DDBJ whole genome shotgun (WGS) entry which is preliminary data.</text>
</comment>
<gene>
    <name evidence="1" type="ORF">A9A59_2066</name>
</gene>
<dbReference type="AlphaFoldDB" id="A0A2A9HFN1"/>
<organism evidence="1 2">
    <name type="scientific">Tepidiforma thermophila (strain KCTC 52669 / CGMCC 1.13589 / G233)</name>
    <dbReference type="NCBI Taxonomy" id="2761530"/>
    <lineage>
        <taxon>Bacteria</taxon>
        <taxon>Bacillati</taxon>
        <taxon>Chloroflexota</taxon>
        <taxon>Tepidiformia</taxon>
        <taxon>Tepidiformales</taxon>
        <taxon>Tepidiformaceae</taxon>
        <taxon>Tepidiforma</taxon>
    </lineage>
</organism>
<dbReference type="SUPFAM" id="SSF53474">
    <property type="entry name" value="alpha/beta-Hydrolases"/>
    <property type="match status" value="1"/>
</dbReference>
<dbReference type="Gene3D" id="3.40.50.1820">
    <property type="entry name" value="alpha/beta hydrolase"/>
    <property type="match status" value="1"/>
</dbReference>
<accession>A0A2A9HFN1</accession>
<evidence type="ECO:0000313" key="1">
    <source>
        <dbReference type="EMBL" id="PFG74824.1"/>
    </source>
</evidence>